<dbReference type="PANTHER" id="PTHR44757">
    <property type="entry name" value="DIGUANYLATE CYCLASE DGCP"/>
    <property type="match status" value="1"/>
</dbReference>
<dbReference type="Gene3D" id="3.30.70.270">
    <property type="match status" value="1"/>
</dbReference>
<dbReference type="KEGG" id="mmt:Metme_3513"/>
<name>G0A7N6_METMM</name>
<evidence type="ECO:0000256" key="1">
    <source>
        <dbReference type="ARBA" id="ARBA00001946"/>
    </source>
</evidence>
<reference key="2">
    <citation type="submission" date="2011-05" db="EMBL/GenBank/DDBJ databases">
        <title>Complete genome sequence of the aerobic marine methanotroph Methylomonas methanica MC09.</title>
        <authorList>
            <person name="Boden R."/>
            <person name="Cunliffe M."/>
            <person name="Scanlan J."/>
            <person name="Moussard H."/>
            <person name="Kits K.D."/>
            <person name="Klotz M."/>
            <person name="Jetten M."/>
            <person name="Vuilleumier S."/>
            <person name="Han J."/>
            <person name="Peters L."/>
            <person name="Mikhailova N."/>
            <person name="Teshima H."/>
            <person name="Tapia R."/>
            <person name="Kyrpides N."/>
            <person name="Ivanova N."/>
            <person name="Pagani I."/>
            <person name="Cheng J.-F."/>
            <person name="Goodwin L."/>
            <person name="Han C."/>
            <person name="Hauser L."/>
            <person name="Land M."/>
            <person name="Lapidus A."/>
            <person name="Lucas S."/>
            <person name="Pitluck S."/>
            <person name="Woyke T."/>
            <person name="Stein L.Y."/>
            <person name="Murrell C."/>
        </authorList>
    </citation>
    <scope>NUCLEOTIDE SEQUENCE</scope>
    <source>
        <strain>MC09</strain>
    </source>
</reference>
<dbReference type="EC" id="3.1.4.52" evidence="2"/>
<dbReference type="Gene3D" id="3.20.20.450">
    <property type="entry name" value="EAL domain"/>
    <property type="match status" value="1"/>
</dbReference>
<evidence type="ECO:0000256" key="4">
    <source>
        <dbReference type="ARBA" id="ARBA00051114"/>
    </source>
</evidence>
<dbReference type="HOGENOM" id="CLU_000445_70_50_6"/>
<dbReference type="InterPro" id="IPR000160">
    <property type="entry name" value="GGDEF_dom"/>
</dbReference>
<dbReference type="Pfam" id="PF00990">
    <property type="entry name" value="GGDEF"/>
    <property type="match status" value="1"/>
</dbReference>
<dbReference type="Proteomes" id="UP000008888">
    <property type="component" value="Chromosome"/>
</dbReference>
<dbReference type="FunFam" id="3.20.20.450:FF:000001">
    <property type="entry name" value="Cyclic di-GMP phosphodiesterase yahA"/>
    <property type="match status" value="1"/>
</dbReference>
<dbReference type="eggNOG" id="COG0517">
    <property type="taxonomic scope" value="Bacteria"/>
</dbReference>
<keyword evidence="3" id="KW-0973">c-di-GMP</keyword>
<evidence type="ECO:0000256" key="2">
    <source>
        <dbReference type="ARBA" id="ARBA00012282"/>
    </source>
</evidence>
<comment type="cofactor">
    <cofactor evidence="1">
        <name>Mg(2+)</name>
        <dbReference type="ChEBI" id="CHEBI:18420"/>
    </cofactor>
</comment>
<dbReference type="SUPFAM" id="SSF54631">
    <property type="entry name" value="CBS-domain pair"/>
    <property type="match status" value="1"/>
</dbReference>
<dbReference type="CDD" id="cd01948">
    <property type="entry name" value="EAL"/>
    <property type="match status" value="1"/>
</dbReference>
<dbReference type="PANTHER" id="PTHR44757:SF2">
    <property type="entry name" value="BIOFILM ARCHITECTURE MAINTENANCE PROTEIN MBAA"/>
    <property type="match status" value="1"/>
</dbReference>
<feature type="domain" description="GGDEF" evidence="6">
    <location>
        <begin position="200"/>
        <end position="333"/>
    </location>
</feature>
<protein>
    <recommendedName>
        <fullName evidence="2">cyclic-guanylate-specific phosphodiesterase</fullName>
        <ecNumber evidence="2">3.1.4.52</ecNumber>
    </recommendedName>
</protein>
<reference evidence="7 8" key="1">
    <citation type="journal article" date="2011" name="J. Bacteriol.">
        <title>Complete Genome Sequence of the Aerobic Marine Methanotroph Methylomonas methanica MC09.</title>
        <authorList>
            <person name="Boden R."/>
            <person name="Cunliffe M."/>
            <person name="Scanlan J."/>
            <person name="Moussard H."/>
            <person name="Kits K.D."/>
            <person name="Klotz M.G."/>
            <person name="Jetten M.S."/>
            <person name="Vuilleumier S."/>
            <person name="Han J."/>
            <person name="Peters L."/>
            <person name="Mikhailova N."/>
            <person name="Teshima H."/>
            <person name="Tapia R."/>
            <person name="Kyrpides N."/>
            <person name="Ivanova N."/>
            <person name="Pagani I."/>
            <person name="Cheng J.F."/>
            <person name="Goodwin L."/>
            <person name="Han C."/>
            <person name="Hauser L."/>
            <person name="Land M.L."/>
            <person name="Lapidus A."/>
            <person name="Lucas S."/>
            <person name="Pitluck S."/>
            <person name="Woyke T."/>
            <person name="Stein L."/>
            <person name="Murrell J.C."/>
        </authorList>
    </citation>
    <scope>NUCLEOTIDE SEQUENCE [LARGE SCALE GENOMIC DNA]</scope>
    <source>
        <strain evidence="7 8">MC09</strain>
    </source>
</reference>
<dbReference type="PROSITE" id="PS50887">
    <property type="entry name" value="GGDEF"/>
    <property type="match status" value="1"/>
</dbReference>
<dbReference type="CDD" id="cd01949">
    <property type="entry name" value="GGDEF"/>
    <property type="match status" value="1"/>
</dbReference>
<dbReference type="EMBL" id="CP002738">
    <property type="protein sequence ID" value="AEG01879.1"/>
    <property type="molecule type" value="Genomic_DNA"/>
</dbReference>
<evidence type="ECO:0000313" key="8">
    <source>
        <dbReference type="Proteomes" id="UP000008888"/>
    </source>
</evidence>
<dbReference type="PROSITE" id="PS50883">
    <property type="entry name" value="EAL"/>
    <property type="match status" value="1"/>
</dbReference>
<evidence type="ECO:0000313" key="7">
    <source>
        <dbReference type="EMBL" id="AEG01879.1"/>
    </source>
</evidence>
<gene>
    <name evidence="7" type="ordered locus">Metme_3513</name>
</gene>
<dbReference type="AlphaFoldDB" id="G0A7N6"/>
<dbReference type="GO" id="GO:0071111">
    <property type="term" value="F:cyclic-guanylate-specific phosphodiesterase activity"/>
    <property type="evidence" value="ECO:0007669"/>
    <property type="project" value="UniProtKB-EC"/>
</dbReference>
<reference evidence="8" key="3">
    <citation type="submission" date="2011-05" db="EMBL/GenBank/DDBJ databases">
        <title>Complete sequence of Methylomonas methanica MC09.</title>
        <authorList>
            <consortium name="US DOE Joint Genome Institute"/>
            <person name="Lucas S."/>
            <person name="Han J."/>
            <person name="Lapidus A."/>
            <person name="Cheng J.-F."/>
            <person name="Goodwin L."/>
            <person name="Pitluck S."/>
            <person name="Peters L."/>
            <person name="Mikhailova N."/>
            <person name="Teshima H."/>
            <person name="Han C."/>
            <person name="Tapia R."/>
            <person name="Land M."/>
            <person name="Hauser L."/>
            <person name="Kyrpides N."/>
            <person name="Ivanova N."/>
            <person name="Pagani I."/>
            <person name="Stein L."/>
            <person name="Woyke T."/>
        </authorList>
    </citation>
    <scope>NUCLEOTIDE SEQUENCE [LARGE SCALE GENOMIC DNA]</scope>
    <source>
        <strain evidence="8">MC09</strain>
    </source>
</reference>
<evidence type="ECO:0000259" key="6">
    <source>
        <dbReference type="PROSITE" id="PS50887"/>
    </source>
</evidence>
<dbReference type="Pfam" id="PF00563">
    <property type="entry name" value="EAL"/>
    <property type="match status" value="1"/>
</dbReference>
<dbReference type="InterPro" id="IPR043128">
    <property type="entry name" value="Rev_trsase/Diguanyl_cyclase"/>
</dbReference>
<evidence type="ECO:0000259" key="5">
    <source>
        <dbReference type="PROSITE" id="PS50883"/>
    </source>
</evidence>
<dbReference type="InterPro" id="IPR029787">
    <property type="entry name" value="Nucleotide_cyclase"/>
</dbReference>
<dbReference type="RefSeq" id="WP_013820104.1">
    <property type="nucleotide sequence ID" value="NC_015572.1"/>
</dbReference>
<dbReference type="InterPro" id="IPR052155">
    <property type="entry name" value="Biofilm_reg_signaling"/>
</dbReference>
<feature type="domain" description="EAL" evidence="5">
    <location>
        <begin position="342"/>
        <end position="596"/>
    </location>
</feature>
<comment type="catalytic activity">
    <reaction evidence="4">
        <text>3',3'-c-di-GMP + H2O = 5'-phosphoguanylyl(3'-&gt;5')guanosine + H(+)</text>
        <dbReference type="Rhea" id="RHEA:24902"/>
        <dbReference type="ChEBI" id="CHEBI:15377"/>
        <dbReference type="ChEBI" id="CHEBI:15378"/>
        <dbReference type="ChEBI" id="CHEBI:58754"/>
        <dbReference type="ChEBI" id="CHEBI:58805"/>
        <dbReference type="EC" id="3.1.4.52"/>
    </reaction>
    <physiologicalReaction direction="left-to-right" evidence="4">
        <dbReference type="Rhea" id="RHEA:24903"/>
    </physiologicalReaction>
</comment>
<dbReference type="InterPro" id="IPR001633">
    <property type="entry name" value="EAL_dom"/>
</dbReference>
<dbReference type="SUPFAM" id="SSF55073">
    <property type="entry name" value="Nucleotide cyclase"/>
    <property type="match status" value="1"/>
</dbReference>
<evidence type="ECO:0000256" key="3">
    <source>
        <dbReference type="ARBA" id="ARBA00022636"/>
    </source>
</evidence>
<dbReference type="FunFam" id="3.30.70.270:FF:000001">
    <property type="entry name" value="Diguanylate cyclase domain protein"/>
    <property type="match status" value="1"/>
</dbReference>
<keyword evidence="8" id="KW-1185">Reference proteome</keyword>
<dbReference type="InterPro" id="IPR046342">
    <property type="entry name" value="CBS_dom_sf"/>
</dbReference>
<dbReference type="SMART" id="SM00267">
    <property type="entry name" value="GGDEF"/>
    <property type="match status" value="1"/>
</dbReference>
<dbReference type="Gene3D" id="3.10.580.10">
    <property type="entry name" value="CBS-domain"/>
    <property type="match status" value="1"/>
</dbReference>
<dbReference type="GO" id="GO:0071732">
    <property type="term" value="P:cellular response to nitric oxide"/>
    <property type="evidence" value="ECO:0007669"/>
    <property type="project" value="UniProtKB-ARBA"/>
</dbReference>
<dbReference type="STRING" id="857087.Metme_3513"/>
<accession>G0A7N6</accession>
<dbReference type="SUPFAM" id="SSF141868">
    <property type="entry name" value="EAL domain-like"/>
    <property type="match status" value="1"/>
</dbReference>
<organism evidence="7 8">
    <name type="scientific">Methylomonas methanica (strain DSM 25384 / MC09)</name>
    <dbReference type="NCBI Taxonomy" id="857087"/>
    <lineage>
        <taxon>Bacteria</taxon>
        <taxon>Pseudomonadati</taxon>
        <taxon>Pseudomonadota</taxon>
        <taxon>Gammaproteobacteria</taxon>
        <taxon>Methylococcales</taxon>
        <taxon>Methylococcaceae</taxon>
        <taxon>Methylomonas</taxon>
    </lineage>
</organism>
<proteinExistence type="predicted"/>
<dbReference type="InterPro" id="IPR035919">
    <property type="entry name" value="EAL_sf"/>
</dbReference>
<dbReference type="NCBIfam" id="TIGR00254">
    <property type="entry name" value="GGDEF"/>
    <property type="match status" value="1"/>
</dbReference>
<sequence>MYKESFNTSLSLAQSHYYPSNPADQNGGSAGKVRMLCRYVEPVLLSENCLSVLNRFIANEQLQSISVIDINRRAVGIIDRGKISDIFLKPFSRDLLGKKPIGELMDADPIVVDIKAGIDDVAQIIIDSGMRHMVSGFIIHENGFYAGMATGLSLLEEITHRKQRELFALAHHDQLTGLPNRLLFKDRLLQACQNADRNNSTLALVFVDIDRFKFINDSMGHSTGDRLLQFFAERLAKNVRQSDTVARLGGDEFVLILQNLTSDKAVFPIVSKIVEQLRLPIPIYEHTLQVTASMGIALYPQHGKIVDDLIHKADIAMYEVKQRGRNSCLMFAAGMEQKSKERVSLETHLRKALERGELSLCYQPQIDLKQGRVRGVEALLRWRHPELGNISPATFIPIAEETGLIVPIGEWVLREAISQHIDWLAQGLPPLRMAVNISAVQFQHDGFLVMIKQLIAEYGINSGYLELELTESVVMKHAEKAIKTLTELRALGLKLAIDDFGTGYSSLNYLRKFPIDRIKIDQSFVRGIKNTPANEAIVKAIIALGESLGLETLAEGVENAEELDCVAGHNCIEAQGYHFAKALSSDDLMAWLKSNPGMFGRCEALSA</sequence>
<dbReference type="eggNOG" id="COG5001">
    <property type="taxonomic scope" value="Bacteria"/>
</dbReference>
<dbReference type="SMART" id="SM00052">
    <property type="entry name" value="EAL"/>
    <property type="match status" value="1"/>
</dbReference>